<accession>A0A8H7CQQ5</accession>
<feature type="region of interest" description="Disordered" evidence="1">
    <location>
        <begin position="291"/>
        <end position="383"/>
    </location>
</feature>
<feature type="compositionally biased region" description="Polar residues" evidence="1">
    <location>
        <begin position="408"/>
        <end position="418"/>
    </location>
</feature>
<protein>
    <submittedName>
        <fullName evidence="3">Uncharacterized protein</fullName>
    </submittedName>
</protein>
<evidence type="ECO:0000313" key="4">
    <source>
        <dbReference type="Proteomes" id="UP000623467"/>
    </source>
</evidence>
<evidence type="ECO:0000256" key="2">
    <source>
        <dbReference type="SAM" id="SignalP"/>
    </source>
</evidence>
<feature type="chain" id="PRO_5034260844" evidence="2">
    <location>
        <begin position="19"/>
        <end position="478"/>
    </location>
</feature>
<organism evidence="3 4">
    <name type="scientific">Mycena sanguinolenta</name>
    <dbReference type="NCBI Taxonomy" id="230812"/>
    <lineage>
        <taxon>Eukaryota</taxon>
        <taxon>Fungi</taxon>
        <taxon>Dikarya</taxon>
        <taxon>Basidiomycota</taxon>
        <taxon>Agaricomycotina</taxon>
        <taxon>Agaricomycetes</taxon>
        <taxon>Agaricomycetidae</taxon>
        <taxon>Agaricales</taxon>
        <taxon>Marasmiineae</taxon>
        <taxon>Mycenaceae</taxon>
        <taxon>Mycena</taxon>
    </lineage>
</organism>
<name>A0A8H7CQQ5_9AGAR</name>
<proteinExistence type="predicted"/>
<gene>
    <name evidence="3" type="ORF">MSAN_01810000</name>
</gene>
<dbReference type="AlphaFoldDB" id="A0A8H7CQQ5"/>
<feature type="compositionally biased region" description="Low complexity" evidence="1">
    <location>
        <begin position="423"/>
        <end position="434"/>
    </location>
</feature>
<keyword evidence="4" id="KW-1185">Reference proteome</keyword>
<feature type="compositionally biased region" description="Polar residues" evidence="1">
    <location>
        <begin position="355"/>
        <end position="369"/>
    </location>
</feature>
<feature type="region of interest" description="Disordered" evidence="1">
    <location>
        <begin position="213"/>
        <end position="248"/>
    </location>
</feature>
<dbReference type="Proteomes" id="UP000623467">
    <property type="component" value="Unassembled WGS sequence"/>
</dbReference>
<feature type="compositionally biased region" description="Polar residues" evidence="1">
    <location>
        <begin position="435"/>
        <end position="452"/>
    </location>
</feature>
<comment type="caution">
    <text evidence="3">The sequence shown here is derived from an EMBL/GenBank/DDBJ whole genome shotgun (WGS) entry which is preliminary data.</text>
</comment>
<keyword evidence="2" id="KW-0732">Signal</keyword>
<feature type="compositionally biased region" description="Polar residues" evidence="1">
    <location>
        <begin position="300"/>
        <end position="313"/>
    </location>
</feature>
<feature type="region of interest" description="Disordered" evidence="1">
    <location>
        <begin position="408"/>
        <end position="452"/>
    </location>
</feature>
<feature type="signal peptide" evidence="2">
    <location>
        <begin position="1"/>
        <end position="18"/>
    </location>
</feature>
<dbReference type="OrthoDB" id="2527908at2759"/>
<feature type="compositionally biased region" description="Polar residues" evidence="1">
    <location>
        <begin position="216"/>
        <end position="248"/>
    </location>
</feature>
<sequence length="478" mass="49553">MFFIFYGILLAVVPSIYAQTSQVYEWGFTGAQVGLTSLPSCLSVSLEADARTANGTPPFYMMAFAVGGTPSTSFIGTNQSNLTWTVMYPVETELVLGVVDALGQSGGIDSPLYTVIEGATTQCVPATLSDPTSGFKISANVTDVLNTCQPWGLTIEGGTPPYNITLAELNSGTVTNVTMGPTDTVFTYINRMFPGGQVIASASDVNGRWATGSPLVRTQGSQDTDCAGLVSTSSSANSNPDGSPSSQSKLHAKIGLIAGVSVVGVLLSSPDVLGSLPTEAITVTPLMRQDGSSLAGAHPNPNSSYTPAPTGETSSSSLSSRRVVDSKGSTVTPDSTTAGEKSSSSPSFPRVFDSKGSTVTPDSTMTGKMSSSSPPSPRVVDSKDLSSAALVAMKRAQTDAVNNLNYSTTPNNMVQTPQGLHLSPATSSYPNSSSRETSPGASAGTTDPTVLQELQTLRHEVRWLATQRTGDEPPPVYT</sequence>
<evidence type="ECO:0000256" key="1">
    <source>
        <dbReference type="SAM" id="MobiDB-lite"/>
    </source>
</evidence>
<reference evidence="3" key="1">
    <citation type="submission" date="2020-05" db="EMBL/GenBank/DDBJ databases">
        <title>Mycena genomes resolve the evolution of fungal bioluminescence.</title>
        <authorList>
            <person name="Tsai I.J."/>
        </authorList>
    </citation>
    <scope>NUCLEOTIDE SEQUENCE</scope>
    <source>
        <strain evidence="3">160909Yilan</strain>
    </source>
</reference>
<dbReference type="EMBL" id="JACAZH010000018">
    <property type="protein sequence ID" value="KAF7346719.1"/>
    <property type="molecule type" value="Genomic_DNA"/>
</dbReference>
<feature type="compositionally biased region" description="Polar residues" evidence="1">
    <location>
        <begin position="327"/>
        <end position="347"/>
    </location>
</feature>
<evidence type="ECO:0000313" key="3">
    <source>
        <dbReference type="EMBL" id="KAF7346719.1"/>
    </source>
</evidence>